<dbReference type="InterPro" id="IPR040079">
    <property type="entry name" value="Glutathione_S-Trfase"/>
</dbReference>
<evidence type="ECO:0000313" key="4">
    <source>
        <dbReference type="Proteomes" id="UP001172778"/>
    </source>
</evidence>
<dbReference type="RefSeq" id="WP_284101715.1">
    <property type="nucleotide sequence ID" value="NZ_JARRAF010000018.1"/>
</dbReference>
<dbReference type="InterPro" id="IPR010987">
    <property type="entry name" value="Glutathione-S-Trfase_C-like"/>
</dbReference>
<gene>
    <name evidence="3" type="ORF">PZA18_15240</name>
</gene>
<dbReference type="PANTHER" id="PTHR44051:SF8">
    <property type="entry name" value="GLUTATHIONE S-TRANSFERASE GSTA"/>
    <property type="match status" value="1"/>
</dbReference>
<dbReference type="Proteomes" id="UP001172778">
    <property type="component" value="Unassembled WGS sequence"/>
</dbReference>
<dbReference type="InterPro" id="IPR036282">
    <property type="entry name" value="Glutathione-S-Trfase_C_sf"/>
</dbReference>
<accession>A0ABT7E239</accession>
<dbReference type="PANTHER" id="PTHR44051">
    <property type="entry name" value="GLUTATHIONE S-TRANSFERASE-RELATED"/>
    <property type="match status" value="1"/>
</dbReference>
<evidence type="ECO:0000313" key="3">
    <source>
        <dbReference type="EMBL" id="MDK2125408.1"/>
    </source>
</evidence>
<reference evidence="3" key="1">
    <citation type="submission" date="2023-03" db="EMBL/GenBank/DDBJ databases">
        <title>Chitinimonas shenzhenensis gen. nov., sp. nov., a novel member of family Burkholderiaceae isolated from activated sludge collected in Shen Zhen, China.</title>
        <authorList>
            <person name="Wang X."/>
        </authorList>
    </citation>
    <scope>NUCLEOTIDE SEQUENCE</scope>
    <source>
        <strain evidence="3">DQS-5</strain>
    </source>
</reference>
<keyword evidence="4" id="KW-1185">Reference proteome</keyword>
<comment type="caution">
    <text evidence="3">The sequence shown here is derived from an EMBL/GenBank/DDBJ whole genome shotgun (WGS) entry which is preliminary data.</text>
</comment>
<dbReference type="Gene3D" id="1.20.1050.10">
    <property type="match status" value="1"/>
</dbReference>
<dbReference type="SUPFAM" id="SSF52833">
    <property type="entry name" value="Thioredoxin-like"/>
    <property type="match status" value="1"/>
</dbReference>
<dbReference type="PROSITE" id="PS50404">
    <property type="entry name" value="GST_NTER"/>
    <property type="match status" value="1"/>
</dbReference>
<organism evidence="3 4">
    <name type="scientific">Parachitinimonas caeni</name>
    <dbReference type="NCBI Taxonomy" id="3031301"/>
    <lineage>
        <taxon>Bacteria</taxon>
        <taxon>Pseudomonadati</taxon>
        <taxon>Pseudomonadota</taxon>
        <taxon>Betaproteobacteria</taxon>
        <taxon>Neisseriales</taxon>
        <taxon>Chitinibacteraceae</taxon>
        <taxon>Parachitinimonas</taxon>
    </lineage>
</organism>
<evidence type="ECO:0000259" key="1">
    <source>
        <dbReference type="PROSITE" id="PS50404"/>
    </source>
</evidence>
<proteinExistence type="predicted"/>
<dbReference type="SFLD" id="SFLDS00019">
    <property type="entry name" value="Glutathione_Transferase_(cytos"/>
    <property type="match status" value="1"/>
</dbReference>
<dbReference type="EMBL" id="JARRAF010000018">
    <property type="protein sequence ID" value="MDK2125408.1"/>
    <property type="molecule type" value="Genomic_DNA"/>
</dbReference>
<dbReference type="PROSITE" id="PS50405">
    <property type="entry name" value="GST_CTER"/>
    <property type="match status" value="1"/>
</dbReference>
<dbReference type="CDD" id="cd03057">
    <property type="entry name" value="GST_N_Beta"/>
    <property type="match status" value="1"/>
</dbReference>
<dbReference type="InterPro" id="IPR036249">
    <property type="entry name" value="Thioredoxin-like_sf"/>
</dbReference>
<sequence length="207" mass="22977">MYTLFGYKGSGSAAIELALERTLQPFRVCQAASWDPQSAIKELLAINPLGQIPTLQLHDGTVLTESAAILIHLGLNHPVSELLPADAADRAQVIRGLVYLAANCYAAIGVIDYPERWSTKHDEATLKAIRQGARDRLHHYWDLFADCFWREPYLSGPQLGALDLLAAVVSKWSGARPHIAASRPHLYKTLQKIEADEAVTRVFSQHW</sequence>
<dbReference type="CDD" id="cd03188">
    <property type="entry name" value="GST_C_Beta"/>
    <property type="match status" value="1"/>
</dbReference>
<dbReference type="SUPFAM" id="SSF47616">
    <property type="entry name" value="GST C-terminal domain-like"/>
    <property type="match status" value="1"/>
</dbReference>
<protein>
    <submittedName>
        <fullName evidence="3">Glutathione S-transferase family protein</fullName>
    </submittedName>
</protein>
<feature type="domain" description="GST C-terminal" evidence="2">
    <location>
        <begin position="86"/>
        <end position="207"/>
    </location>
</feature>
<feature type="domain" description="GST N-terminal" evidence="1">
    <location>
        <begin position="1"/>
        <end position="81"/>
    </location>
</feature>
<dbReference type="InterPro" id="IPR004045">
    <property type="entry name" value="Glutathione_S-Trfase_N"/>
</dbReference>
<dbReference type="Pfam" id="PF13409">
    <property type="entry name" value="GST_N_2"/>
    <property type="match status" value="1"/>
</dbReference>
<evidence type="ECO:0000259" key="2">
    <source>
        <dbReference type="PROSITE" id="PS50405"/>
    </source>
</evidence>
<dbReference type="Gene3D" id="3.40.30.10">
    <property type="entry name" value="Glutaredoxin"/>
    <property type="match status" value="1"/>
</dbReference>
<name>A0ABT7E239_9NEIS</name>